<evidence type="ECO:0008006" key="5">
    <source>
        <dbReference type="Google" id="ProtNLM"/>
    </source>
</evidence>
<keyword evidence="2" id="KW-0812">Transmembrane</keyword>
<reference evidence="3 4" key="1">
    <citation type="submission" date="2015-03" db="EMBL/GenBank/DDBJ databases">
        <authorList>
            <person name="Murphy D."/>
        </authorList>
    </citation>
    <scope>NUCLEOTIDE SEQUENCE [LARGE SCALE GENOMIC DNA]</scope>
    <source>
        <strain evidence="3 4">KMM 520</strain>
    </source>
</reference>
<evidence type="ECO:0000256" key="2">
    <source>
        <dbReference type="SAM" id="Phobius"/>
    </source>
</evidence>
<gene>
    <name evidence="3" type="ORF">PTRA_a2506</name>
</gene>
<dbReference type="KEGG" id="ptn:PTRA_a2506"/>
<dbReference type="Proteomes" id="UP000065261">
    <property type="component" value="Chromosome I"/>
</dbReference>
<feature type="transmembrane region" description="Helical" evidence="2">
    <location>
        <begin position="61"/>
        <end position="84"/>
    </location>
</feature>
<proteinExistence type="predicted"/>
<evidence type="ECO:0000313" key="4">
    <source>
        <dbReference type="Proteomes" id="UP000065261"/>
    </source>
</evidence>
<keyword evidence="2" id="KW-1133">Transmembrane helix</keyword>
<accession>A0A0U2MQN5</accession>
<dbReference type="EMBL" id="CP011034">
    <property type="protein sequence ID" value="ALS33588.1"/>
    <property type="molecule type" value="Genomic_DNA"/>
</dbReference>
<keyword evidence="2" id="KW-0472">Membrane</keyword>
<dbReference type="PATRIC" id="fig|1315283.4.peg.2180"/>
<dbReference type="AlphaFoldDB" id="A0A0U2MQN5"/>
<keyword evidence="1" id="KW-0175">Coiled coil</keyword>
<dbReference type="OrthoDB" id="346283at2"/>
<feature type="transmembrane region" description="Helical" evidence="2">
    <location>
        <begin position="20"/>
        <end position="39"/>
    </location>
</feature>
<dbReference type="RefSeq" id="WP_058373793.1">
    <property type="nucleotide sequence ID" value="NZ_CP011034.1"/>
</dbReference>
<name>A0A0U2MQN5_9GAMM</name>
<evidence type="ECO:0000313" key="3">
    <source>
        <dbReference type="EMBL" id="ALS33588.1"/>
    </source>
</evidence>
<evidence type="ECO:0000256" key="1">
    <source>
        <dbReference type="SAM" id="Coils"/>
    </source>
</evidence>
<protein>
    <recommendedName>
        <fullName evidence="5">Phage abortive infection protein</fullName>
    </recommendedName>
</protein>
<organism evidence="3">
    <name type="scientific">Pseudoalteromonas translucida KMM 520</name>
    <dbReference type="NCBI Taxonomy" id="1315283"/>
    <lineage>
        <taxon>Bacteria</taxon>
        <taxon>Pseudomonadati</taxon>
        <taxon>Pseudomonadota</taxon>
        <taxon>Gammaproteobacteria</taxon>
        <taxon>Alteromonadales</taxon>
        <taxon>Pseudoalteromonadaceae</taxon>
        <taxon>Pseudoalteromonas</taxon>
    </lineage>
</organism>
<feature type="coiled-coil region" evidence="1">
    <location>
        <begin position="97"/>
        <end position="124"/>
    </location>
</feature>
<sequence>MNEKTENQLLKFIENNSKVAIALTLLIVFGATFLAFYTYNSTFSWFKPPANRGEWGAMGDFFGGVLNPLLTFFTMVLLIYSLALQQRELANSAKSASETAKNNLEQEKIAKESFELQVDESKQQRVLTEKLIAANEKQASATEEQIRLMQQSAHEEHIFKRIEQSEKVIERCLDSKIYGDKCLIGFSKAELFHNLSEGSLDEKIKYLSSRIETQLIIKVNLITNLITNSSEKIKNHHIGYSYLNSMFDEITDFHHDKGYFIGESTKVKELLSTLEFLKTYQDKFNFQQGVIPELKELIKLINSNNTAEEMNNLTTKYTSVMDLNF</sequence>